<dbReference type="Gene3D" id="2.30.42.10">
    <property type="match status" value="1"/>
</dbReference>
<dbReference type="InterPro" id="IPR008915">
    <property type="entry name" value="Peptidase_M50"/>
</dbReference>
<keyword evidence="5 11" id="KW-0812">Transmembrane</keyword>
<dbReference type="PANTHER" id="PTHR42837">
    <property type="entry name" value="REGULATOR OF SIGMA-E PROTEASE RSEP"/>
    <property type="match status" value="1"/>
</dbReference>
<feature type="transmembrane region" description="Helical" evidence="11">
    <location>
        <begin position="340"/>
        <end position="358"/>
    </location>
</feature>
<dbReference type="eggNOG" id="COG0750">
    <property type="taxonomic scope" value="Bacteria"/>
</dbReference>
<dbReference type="SUPFAM" id="SSF50156">
    <property type="entry name" value="PDZ domain-like"/>
    <property type="match status" value="1"/>
</dbReference>
<dbReference type="InterPro" id="IPR041489">
    <property type="entry name" value="PDZ_6"/>
</dbReference>
<evidence type="ECO:0000256" key="5">
    <source>
        <dbReference type="ARBA" id="ARBA00022692"/>
    </source>
</evidence>
<name>U1FNW5_TRESO</name>
<dbReference type="OrthoDB" id="9782003at2"/>
<evidence type="ECO:0000256" key="3">
    <source>
        <dbReference type="ARBA" id="ARBA00007931"/>
    </source>
</evidence>
<dbReference type="Proteomes" id="UP000016646">
    <property type="component" value="Unassembled WGS sequence"/>
</dbReference>
<proteinExistence type="inferred from homology"/>
<evidence type="ECO:0000313" key="15">
    <source>
        <dbReference type="EMBL" id="ERK05059.1"/>
    </source>
</evidence>
<evidence type="ECO:0000256" key="7">
    <source>
        <dbReference type="ARBA" id="ARBA00022833"/>
    </source>
</evidence>
<evidence type="ECO:0000259" key="13">
    <source>
        <dbReference type="Pfam" id="PF17820"/>
    </source>
</evidence>
<comment type="cofactor">
    <cofactor evidence="1">
        <name>Zn(2+)</name>
        <dbReference type="ChEBI" id="CHEBI:29105"/>
    </cofactor>
</comment>
<evidence type="ECO:0000313" key="16">
    <source>
        <dbReference type="Proteomes" id="UP000016412"/>
    </source>
</evidence>
<comment type="subcellular location">
    <subcellularLocation>
        <location evidence="2">Membrane</location>
        <topology evidence="2">Multi-pass membrane protein</topology>
    </subcellularLocation>
</comment>
<organism evidence="14 16">
    <name type="scientific">Treponema socranskii subsp. socranskii VPI DR56BR1116 = ATCC 35536</name>
    <dbReference type="NCBI Taxonomy" id="1125725"/>
    <lineage>
        <taxon>Bacteria</taxon>
        <taxon>Pseudomonadati</taxon>
        <taxon>Spirochaetota</taxon>
        <taxon>Spirochaetia</taxon>
        <taxon>Spirochaetales</taxon>
        <taxon>Treponemataceae</taxon>
        <taxon>Treponema</taxon>
    </lineage>
</organism>
<protein>
    <submittedName>
        <fullName evidence="14">Peptidase, M50 family</fullName>
        <ecNumber evidence="14">3.4.24.-</ecNumber>
    </submittedName>
</protein>
<dbReference type="InterPro" id="IPR036034">
    <property type="entry name" value="PDZ_sf"/>
</dbReference>
<comment type="caution">
    <text evidence="14">The sequence shown here is derived from an EMBL/GenBank/DDBJ whole genome shotgun (WGS) entry which is preliminary data.</text>
</comment>
<dbReference type="PATRIC" id="fig|1125725.3.peg.890"/>
<dbReference type="EC" id="3.4.24.-" evidence="14"/>
<dbReference type="GO" id="GO:0006508">
    <property type="term" value="P:proteolysis"/>
    <property type="evidence" value="ECO:0007669"/>
    <property type="project" value="UniProtKB-KW"/>
</dbReference>
<evidence type="ECO:0000256" key="9">
    <source>
        <dbReference type="ARBA" id="ARBA00023049"/>
    </source>
</evidence>
<evidence type="ECO:0000256" key="2">
    <source>
        <dbReference type="ARBA" id="ARBA00004141"/>
    </source>
</evidence>
<keyword evidence="17" id="KW-1185">Reference proteome</keyword>
<evidence type="ECO:0000313" key="17">
    <source>
        <dbReference type="Proteomes" id="UP000016646"/>
    </source>
</evidence>
<dbReference type="EMBL" id="AUZJ01000017">
    <property type="protein sequence ID" value="ERF61151.1"/>
    <property type="molecule type" value="Genomic_DNA"/>
</dbReference>
<dbReference type="AlphaFoldDB" id="U1FNW5"/>
<evidence type="ECO:0000256" key="8">
    <source>
        <dbReference type="ARBA" id="ARBA00022989"/>
    </source>
</evidence>
<keyword evidence="9" id="KW-0482">Metalloprotease</keyword>
<keyword evidence="4" id="KW-0645">Protease</keyword>
<evidence type="ECO:0000259" key="12">
    <source>
        <dbReference type="Pfam" id="PF02163"/>
    </source>
</evidence>
<keyword evidence="6 14" id="KW-0378">Hydrolase</keyword>
<dbReference type="Pfam" id="PF02163">
    <property type="entry name" value="Peptidase_M50"/>
    <property type="match status" value="1"/>
</dbReference>
<dbReference type="CDD" id="cd23081">
    <property type="entry name" value="cpPDZ_EcRseP-like"/>
    <property type="match status" value="1"/>
</dbReference>
<dbReference type="Pfam" id="PF17820">
    <property type="entry name" value="PDZ_6"/>
    <property type="match status" value="1"/>
</dbReference>
<keyword evidence="7" id="KW-0862">Zinc</keyword>
<feature type="transmembrane region" description="Helical" evidence="11">
    <location>
        <begin position="299"/>
        <end position="328"/>
    </location>
</feature>
<evidence type="ECO:0000313" key="14">
    <source>
        <dbReference type="EMBL" id="ERF61151.1"/>
    </source>
</evidence>
<accession>U1FNW5</accession>
<dbReference type="PANTHER" id="PTHR42837:SF2">
    <property type="entry name" value="MEMBRANE METALLOPROTEASE ARASP2, CHLOROPLASTIC-RELATED"/>
    <property type="match status" value="1"/>
</dbReference>
<dbReference type="RefSeq" id="WP_021329992.1">
    <property type="nucleotide sequence ID" value="NZ_AUZJ01000017.1"/>
</dbReference>
<evidence type="ECO:0000256" key="6">
    <source>
        <dbReference type="ARBA" id="ARBA00022801"/>
    </source>
</evidence>
<dbReference type="Proteomes" id="UP000016412">
    <property type="component" value="Unassembled WGS sequence"/>
</dbReference>
<dbReference type="CDD" id="cd06163">
    <property type="entry name" value="S2P-M50_PDZ_RseP-like"/>
    <property type="match status" value="1"/>
</dbReference>
<comment type="similarity">
    <text evidence="3">Belongs to the peptidase M50B family.</text>
</comment>
<gene>
    <name evidence="15" type="ORF">HMPREF0860_0634</name>
    <name evidence="14" type="ORF">HMPREF1325_1606</name>
</gene>
<sequence>MKWIYGIVCLGFLVFFHELGHFLAAKLFGVKVESFSLGFGPALLHKTIGGTDYRLSLLPLGGYCGMKGEGDFQAALDASSPRIEAERDSLYGINPLGRALIGFAGPFFNALFAFAAFSIIAMTGYTYYSYTAKIKLADETLPEVHSPARKAGLKTGDTIVSIGGKPVEDFSDIIREVASNPDRDLHIVVLRNGEKLSCTVHSDFDKSTGSGKIGVTPFSNEPILREAKRYPFFKALVEGIKRTGETLSLTVKSIALLFKGADVQNAISGPVGVAGMLGNTVEDGFGAGFRQGITAILELMAFISISLFIMNLLPIPVLDGALIFFAFVEFVCRRPLNPKIQYYAQYAGLAIIASLFVLGMTSDIRHLTAALRSH</sequence>
<keyword evidence="10 11" id="KW-0472">Membrane</keyword>
<dbReference type="InterPro" id="IPR004387">
    <property type="entry name" value="Pept_M50_Zn"/>
</dbReference>
<feature type="transmembrane region" description="Helical" evidence="11">
    <location>
        <begin position="107"/>
        <end position="128"/>
    </location>
</feature>
<feature type="domain" description="PDZ" evidence="13">
    <location>
        <begin position="145"/>
        <end position="191"/>
    </location>
</feature>
<dbReference type="GO" id="GO:0016020">
    <property type="term" value="C:membrane"/>
    <property type="evidence" value="ECO:0007669"/>
    <property type="project" value="UniProtKB-SubCell"/>
</dbReference>
<evidence type="ECO:0000256" key="1">
    <source>
        <dbReference type="ARBA" id="ARBA00001947"/>
    </source>
</evidence>
<dbReference type="EMBL" id="AVQI01000006">
    <property type="protein sequence ID" value="ERK05059.1"/>
    <property type="molecule type" value="Genomic_DNA"/>
</dbReference>
<evidence type="ECO:0000256" key="11">
    <source>
        <dbReference type="SAM" id="Phobius"/>
    </source>
</evidence>
<keyword evidence="8 11" id="KW-1133">Transmembrane helix</keyword>
<dbReference type="GO" id="GO:0004222">
    <property type="term" value="F:metalloendopeptidase activity"/>
    <property type="evidence" value="ECO:0007669"/>
    <property type="project" value="InterPro"/>
</dbReference>
<evidence type="ECO:0000256" key="4">
    <source>
        <dbReference type="ARBA" id="ARBA00022670"/>
    </source>
</evidence>
<evidence type="ECO:0000256" key="10">
    <source>
        <dbReference type="ARBA" id="ARBA00023136"/>
    </source>
</evidence>
<dbReference type="STRING" id="1125725.HMPREF1325_1606"/>
<reference evidence="16 17" key="1">
    <citation type="submission" date="2013-08" db="EMBL/GenBank/DDBJ databases">
        <authorList>
            <person name="Durkin A.S."/>
            <person name="Haft D.R."/>
            <person name="McCorrison J."/>
            <person name="Torralba M."/>
            <person name="Gillis M."/>
            <person name="Haft D.H."/>
            <person name="Methe B."/>
            <person name="Sutton G."/>
            <person name="Nelson K.E."/>
        </authorList>
    </citation>
    <scope>NUCLEOTIDE SEQUENCE [LARGE SCALE GENOMIC DNA]</scope>
    <source>
        <strain evidence="15 17">ATCC 35536</strain>
        <strain evidence="14 16">VPI DR56BR1116</strain>
    </source>
</reference>
<feature type="domain" description="Peptidase M50" evidence="12">
    <location>
        <begin position="5"/>
        <end position="354"/>
    </location>
</feature>